<dbReference type="Pfam" id="PF00571">
    <property type="entry name" value="CBS"/>
    <property type="match status" value="2"/>
</dbReference>
<keyword evidence="4" id="KW-1185">Reference proteome</keyword>
<feature type="domain" description="CBS" evidence="2">
    <location>
        <begin position="70"/>
        <end position="118"/>
    </location>
</feature>
<dbReference type="OrthoDB" id="1523762at2"/>
<protein>
    <submittedName>
        <fullName evidence="3">CBS domain protein</fullName>
    </submittedName>
</protein>
<evidence type="ECO:0000259" key="2">
    <source>
        <dbReference type="SMART" id="SM00116"/>
    </source>
</evidence>
<dbReference type="SMART" id="SM00116">
    <property type="entry name" value="CBS"/>
    <property type="match status" value="2"/>
</dbReference>
<proteinExistence type="predicted"/>
<evidence type="ECO:0000313" key="3">
    <source>
        <dbReference type="EMBL" id="TYQ00284.1"/>
    </source>
</evidence>
<dbReference type="SUPFAM" id="SSF54631">
    <property type="entry name" value="CBS-domain pair"/>
    <property type="match status" value="1"/>
</dbReference>
<dbReference type="Gene3D" id="3.20.20.70">
    <property type="entry name" value="Aldolase class I"/>
    <property type="match status" value="1"/>
</dbReference>
<comment type="caution">
    <text evidence="3">The sequence shown here is derived from an EMBL/GenBank/DDBJ whole genome shotgun (WGS) entry which is preliminary data.</text>
</comment>
<name>A0A5S5DWI2_9FLAO</name>
<dbReference type="InterPro" id="IPR013785">
    <property type="entry name" value="Aldolase_TIM"/>
</dbReference>
<dbReference type="InterPro" id="IPR046342">
    <property type="entry name" value="CBS_dom_sf"/>
</dbReference>
<dbReference type="AlphaFoldDB" id="A0A5S5DWI2"/>
<reference evidence="3 4" key="1">
    <citation type="submission" date="2019-07" db="EMBL/GenBank/DDBJ databases">
        <title>Genomic Encyclopedia of Type Strains, Phase IV (KMG-IV): sequencing the most valuable type-strain genomes for metagenomic binning, comparative biology and taxonomic classification.</title>
        <authorList>
            <person name="Goeker M."/>
        </authorList>
    </citation>
    <scope>NUCLEOTIDE SEQUENCE [LARGE SCALE GENOMIC DNA]</scope>
    <source>
        <strain evidence="3 4">DSM 18961</strain>
    </source>
</reference>
<accession>A0A5S5DWI2</accession>
<sequence>MNINDYILKEIKALSLHSTVKKAQQMCKNYPISHFPIIEKNKLLGCVAESDIRTIENTDAELKEYTYLFHHFFATENTSLLDLIALFADNDCNLIPVLNQEQFYIGYYDLTDILDLFADSPFMHHDNETLIVSTTKTDFSMSQVSQIVESNNARLLGLYVSHETVDDVQITLKISSEEMNEIIQTFRRYNYHVITQHEDDFYLDQLKDRANYLKKYLGI</sequence>
<organism evidence="3 4">
    <name type="scientific">Tenacibaculum adriaticum</name>
    <dbReference type="NCBI Taxonomy" id="413713"/>
    <lineage>
        <taxon>Bacteria</taxon>
        <taxon>Pseudomonadati</taxon>
        <taxon>Bacteroidota</taxon>
        <taxon>Flavobacteriia</taxon>
        <taxon>Flavobacteriales</taxon>
        <taxon>Flavobacteriaceae</taxon>
        <taxon>Tenacibaculum</taxon>
    </lineage>
</organism>
<evidence type="ECO:0000256" key="1">
    <source>
        <dbReference type="ARBA" id="ARBA00023122"/>
    </source>
</evidence>
<gene>
    <name evidence="3" type="ORF">C7447_101894</name>
</gene>
<dbReference type="InterPro" id="IPR000644">
    <property type="entry name" value="CBS_dom"/>
</dbReference>
<feature type="domain" description="CBS" evidence="2">
    <location>
        <begin position="10"/>
        <end position="57"/>
    </location>
</feature>
<dbReference type="EMBL" id="VNIA01000001">
    <property type="protein sequence ID" value="TYQ00284.1"/>
    <property type="molecule type" value="Genomic_DNA"/>
</dbReference>
<dbReference type="RefSeq" id="WP_148869120.1">
    <property type="nucleotide sequence ID" value="NZ_VNIA01000001.1"/>
</dbReference>
<dbReference type="Proteomes" id="UP000323136">
    <property type="component" value="Unassembled WGS sequence"/>
</dbReference>
<keyword evidence="1" id="KW-0129">CBS domain</keyword>
<evidence type="ECO:0000313" key="4">
    <source>
        <dbReference type="Proteomes" id="UP000323136"/>
    </source>
</evidence>